<proteinExistence type="predicted"/>
<evidence type="ECO:0000256" key="1">
    <source>
        <dbReference type="SAM" id="Phobius"/>
    </source>
</evidence>
<comment type="caution">
    <text evidence="3">The sequence shown here is derived from an EMBL/GenBank/DDBJ whole genome shotgun (WGS) entry which is preliminary data.</text>
</comment>
<keyword evidence="1" id="KW-1133">Transmembrane helix</keyword>
<name>A0A3E0VEZ3_9MICO</name>
<organism evidence="3 4">
    <name type="scientific">Subtercola boreus</name>
    <dbReference type="NCBI Taxonomy" id="120213"/>
    <lineage>
        <taxon>Bacteria</taxon>
        <taxon>Bacillati</taxon>
        <taxon>Actinomycetota</taxon>
        <taxon>Actinomycetes</taxon>
        <taxon>Micrococcales</taxon>
        <taxon>Microbacteriaceae</taxon>
        <taxon>Subtercola</taxon>
    </lineage>
</organism>
<dbReference type="Proteomes" id="UP000256486">
    <property type="component" value="Unassembled WGS sequence"/>
</dbReference>
<evidence type="ECO:0000313" key="4">
    <source>
        <dbReference type="Proteomes" id="UP000256486"/>
    </source>
</evidence>
<evidence type="ECO:0000259" key="2">
    <source>
        <dbReference type="Pfam" id="PF13828"/>
    </source>
</evidence>
<gene>
    <name evidence="3" type="ORF">B7R54_04155</name>
</gene>
<feature type="transmembrane region" description="Helical" evidence="1">
    <location>
        <begin position="44"/>
        <end position="66"/>
    </location>
</feature>
<dbReference type="AlphaFoldDB" id="A0A3E0VEZ3"/>
<keyword evidence="1" id="KW-0472">Membrane</keyword>
<keyword evidence="1" id="KW-0812">Transmembrane</keyword>
<dbReference type="RefSeq" id="WP_211327305.1">
    <property type="nucleotide sequence ID" value="NZ_NBWZ01000001.1"/>
</dbReference>
<evidence type="ECO:0000313" key="3">
    <source>
        <dbReference type="EMBL" id="RFA08506.1"/>
    </source>
</evidence>
<reference evidence="3 4" key="1">
    <citation type="submission" date="2017-04" db="EMBL/GenBank/DDBJ databases">
        <title>Comparative genome analysis of Subtercola boreus.</title>
        <authorList>
            <person name="Cho Y.-J."/>
            <person name="Cho A."/>
            <person name="Kim O.-S."/>
            <person name="Lee J.-I."/>
        </authorList>
    </citation>
    <scope>NUCLEOTIDE SEQUENCE [LARGE SCALE GENOMIC DNA]</scope>
    <source>
        <strain evidence="3 4">K300</strain>
    </source>
</reference>
<feature type="domain" description="DUF4190" evidence="2">
    <location>
        <begin position="46"/>
        <end position="96"/>
    </location>
</feature>
<dbReference type="EMBL" id="NBWZ01000001">
    <property type="protein sequence ID" value="RFA08506.1"/>
    <property type="molecule type" value="Genomic_DNA"/>
</dbReference>
<keyword evidence="4" id="KW-1185">Reference proteome</keyword>
<dbReference type="Pfam" id="PF13828">
    <property type="entry name" value="DUF4190"/>
    <property type="match status" value="1"/>
</dbReference>
<feature type="transmembrane region" description="Helical" evidence="1">
    <location>
        <begin position="78"/>
        <end position="106"/>
    </location>
</feature>
<sequence>MTPAAASVLVFVLCLAVLAPLAVLGYRQTRRAIAATDPRLGSNFFAGVAFLFAFLASPIGILFAHLSLRQIARTGASGVGLAIAGFYISYTLTVVQLALLLGISLAT</sequence>
<accession>A0A3E0VEZ3</accession>
<protein>
    <recommendedName>
        <fullName evidence="2">DUF4190 domain-containing protein</fullName>
    </recommendedName>
</protein>
<dbReference type="InterPro" id="IPR025241">
    <property type="entry name" value="DUF4190"/>
</dbReference>